<sequence length="100" mass="11987">MECVKDRYVTFSNIDCYENAALVLDAMNELFELEPDSKNSLWINFMKKIPQNYREEFKKGDEFDTLYLVCANVFYIYDLFEDFEFEKGLEVLEQVELECC</sequence>
<proteinExistence type="inferred from homology"/>
<dbReference type="EMBL" id="CP043617">
    <property type="protein sequence ID" value="QFR48800.1"/>
    <property type="molecule type" value="Genomic_DNA"/>
</dbReference>
<dbReference type="HAMAP" id="MF_02117">
    <property type="entry name" value="CowN"/>
    <property type="match status" value="1"/>
</dbReference>
<dbReference type="AlphaFoldDB" id="A0A5P8NZL3"/>
<dbReference type="OrthoDB" id="7689335at2"/>
<keyword evidence="1" id="KW-0535">Nitrogen fixation</keyword>
<dbReference type="Proteomes" id="UP000326944">
    <property type="component" value="Chromosome"/>
</dbReference>
<keyword evidence="3" id="KW-1185">Reference proteome</keyword>
<reference evidence="2 3" key="1">
    <citation type="submission" date="2019-09" db="EMBL/GenBank/DDBJ databases">
        <title>Sulfurimonas gotlandica sp. nov., a chemoautotrophic and psychrotolerant epsilonproteobacterium isolated from a pelagic redoxcline, and an emended description of the genus Sulfurimonas.</title>
        <authorList>
            <person name="Wang S."/>
            <person name="Jiang L."/>
            <person name="Shao S."/>
        </authorList>
    </citation>
    <scope>NUCLEOTIDE SEQUENCE [LARGE SCALE GENOMIC DNA]</scope>
    <source>
        <strain evidence="2 3">GYSZ_1</strain>
    </source>
</reference>
<protein>
    <submittedName>
        <fullName evidence="2">N(2)-fixation sustaining protein CowN</fullName>
    </submittedName>
</protein>
<evidence type="ECO:0000313" key="2">
    <source>
        <dbReference type="EMBL" id="QFR48800.1"/>
    </source>
</evidence>
<gene>
    <name evidence="2" type="primary">cowN</name>
    <name evidence="2" type="ORF">FJR48_03315</name>
</gene>
<dbReference type="KEGG" id="sulg:FJR48_03315"/>
<dbReference type="RefSeq" id="WP_152306743.1">
    <property type="nucleotide sequence ID" value="NZ_CP043617.1"/>
</dbReference>
<dbReference type="NCBIfam" id="NF033689">
    <property type="entry name" value="N2Fix_CO_CowN"/>
    <property type="match status" value="1"/>
</dbReference>
<evidence type="ECO:0000313" key="3">
    <source>
        <dbReference type="Proteomes" id="UP000326944"/>
    </source>
</evidence>
<name>A0A5P8NZL3_9BACT</name>
<dbReference type="GO" id="GO:0009399">
    <property type="term" value="P:nitrogen fixation"/>
    <property type="evidence" value="ECO:0007669"/>
    <property type="project" value="InterPro"/>
</dbReference>
<evidence type="ECO:0000256" key="1">
    <source>
        <dbReference type="ARBA" id="ARBA00023231"/>
    </source>
</evidence>
<accession>A0A5P8NZL3</accession>
<organism evidence="2 3">
    <name type="scientific">Sulfurimonas lithotrophica</name>
    <dbReference type="NCBI Taxonomy" id="2590022"/>
    <lineage>
        <taxon>Bacteria</taxon>
        <taxon>Pseudomonadati</taxon>
        <taxon>Campylobacterota</taxon>
        <taxon>Epsilonproteobacteria</taxon>
        <taxon>Campylobacterales</taxon>
        <taxon>Sulfurimonadaceae</taxon>
        <taxon>Sulfurimonas</taxon>
    </lineage>
</organism>
<dbReference type="InterPro" id="IPR024899">
    <property type="entry name" value="CowN"/>
</dbReference>
<dbReference type="Pfam" id="PF20543">
    <property type="entry name" value="CowN"/>
    <property type="match status" value="1"/>
</dbReference>